<reference evidence="2" key="1">
    <citation type="journal article" date="2015" name="J. Biotechnol.">
        <title>Complete genome sequence of the actinobacterium Streptomyces glaucescens GLA.O (DSM 40922) consisting of a linear chromosome and one linear plasmid.</title>
        <authorList>
            <person name="Ortseifen V."/>
            <person name="Winkler A."/>
            <person name="Albersmeier A."/>
            <person name="Wendler S."/>
            <person name="Puhler A."/>
            <person name="Kalinowski J."/>
            <person name="Ruckert C."/>
        </authorList>
    </citation>
    <scope>NUCLEOTIDE SEQUENCE [LARGE SCALE GENOMIC DNA]</scope>
    <source>
        <strain evidence="2">DSM 40922 / GLA O</strain>
    </source>
</reference>
<dbReference type="AlphaFoldDB" id="A0A089XJH9"/>
<accession>A0A089XJH9</accession>
<protein>
    <submittedName>
        <fullName evidence="1">Putative membrane protein</fullName>
    </submittedName>
</protein>
<keyword evidence="2" id="KW-1185">Reference proteome</keyword>
<organism evidence="1 2">
    <name type="scientific">Streptomyces glaucescens</name>
    <dbReference type="NCBI Taxonomy" id="1907"/>
    <lineage>
        <taxon>Bacteria</taxon>
        <taxon>Bacillati</taxon>
        <taxon>Actinomycetota</taxon>
        <taxon>Actinomycetes</taxon>
        <taxon>Kitasatosporales</taxon>
        <taxon>Streptomycetaceae</taxon>
        <taxon>Streptomyces</taxon>
    </lineage>
</organism>
<sequence>MPQHPRTSLLALALAGGVTALLLTGCAGWQERVCMPDEDPVLAVNDAGSGCVARDEEPAPGWTRYPEGKVPVHLDDTWDRYWSDKTVDENGRVVPLPR</sequence>
<dbReference type="KEGG" id="sgu:SGLAU_31015"/>
<dbReference type="Proteomes" id="UP000029482">
    <property type="component" value="Chromosome"/>
</dbReference>
<dbReference type="OrthoDB" id="4315065at2"/>
<dbReference type="eggNOG" id="ENOG5034C55">
    <property type="taxonomic scope" value="Bacteria"/>
</dbReference>
<evidence type="ECO:0000313" key="2">
    <source>
        <dbReference type="Proteomes" id="UP000029482"/>
    </source>
</evidence>
<dbReference type="PROSITE" id="PS51257">
    <property type="entry name" value="PROKAR_LIPOPROTEIN"/>
    <property type="match status" value="1"/>
</dbReference>
<dbReference type="STRING" id="1907.SGLAU_31015"/>
<dbReference type="EMBL" id="CP009438">
    <property type="protein sequence ID" value="AIS02137.1"/>
    <property type="molecule type" value="Genomic_DNA"/>
</dbReference>
<dbReference type="InterPro" id="IPR058119">
    <property type="entry name" value="SCO0607-like"/>
</dbReference>
<dbReference type="RefSeq" id="WP_043505819.1">
    <property type="nucleotide sequence ID" value="NZ_CP009438.1"/>
</dbReference>
<dbReference type="NCBIfam" id="NF046120">
    <property type="entry name" value="lipo_SCO0607"/>
    <property type="match status" value="1"/>
</dbReference>
<name>A0A089XJH9_STRGA</name>
<proteinExistence type="predicted"/>
<dbReference type="HOGENOM" id="CLU_2332409_0_0_11"/>
<gene>
    <name evidence="1" type="ORF">SGLAU_31015</name>
</gene>
<evidence type="ECO:0000313" key="1">
    <source>
        <dbReference type="EMBL" id="AIS02137.1"/>
    </source>
</evidence>